<dbReference type="Proteomes" id="UP001190700">
    <property type="component" value="Unassembled WGS sequence"/>
</dbReference>
<proteinExistence type="predicted"/>
<organism evidence="1 2">
    <name type="scientific">Cymbomonas tetramitiformis</name>
    <dbReference type="NCBI Taxonomy" id="36881"/>
    <lineage>
        <taxon>Eukaryota</taxon>
        <taxon>Viridiplantae</taxon>
        <taxon>Chlorophyta</taxon>
        <taxon>Pyramimonadophyceae</taxon>
        <taxon>Pyramimonadales</taxon>
        <taxon>Pyramimonadaceae</taxon>
        <taxon>Cymbomonas</taxon>
    </lineage>
</organism>
<keyword evidence="2" id="KW-1185">Reference proteome</keyword>
<comment type="caution">
    <text evidence="1">The sequence shown here is derived from an EMBL/GenBank/DDBJ whole genome shotgun (WGS) entry which is preliminary data.</text>
</comment>
<gene>
    <name evidence="1" type="ORF">CYMTET_56213</name>
</gene>
<dbReference type="GO" id="GO:0006508">
    <property type="term" value="P:proteolysis"/>
    <property type="evidence" value="ECO:0007669"/>
    <property type="project" value="InterPro"/>
</dbReference>
<accession>A0AAE0BCJ5</accession>
<sequence length="420" mass="45129">MHANLKQVGSPRAAYTGCDCRLPPASHFLGKSFSKASTKVARVQNPRLQCTISLNYQKRRGLGVIAESTSQDTQSAVSSRPPVDLKETLKEIDQNLNAAMLSLSGGEDTVDGNEIDKKESAEKRAVDALNLLKSEGHFPAFGGARQIPKAEYSLADLRLNKIEPLQLLSPTDSTLTGVRQTLTTVSAIATVGAAFAFNLGAGDFFRALFGLVTFKTVDQVLNAGGAEALLLDSCGRAISPEYRERVANHEAGHFLCAYLLGILPKGYTLSSWEALQKYGALNVQAGCLFCDEAMQMEVATGKIASRSVDRFSCVALAGVAVEYLKFEQAEGGLSDVQQLDSFMQGLGFTQKKADGQVRWAVLNTISLLREFDAAHTQLVAAMSKGASVGECLVTIEESIAGMEYDFVSNYTADEESEVKA</sequence>
<protein>
    <submittedName>
        <fullName evidence="1">Uncharacterized protein</fullName>
    </submittedName>
</protein>
<dbReference type="GO" id="GO:0004176">
    <property type="term" value="F:ATP-dependent peptidase activity"/>
    <property type="evidence" value="ECO:0007669"/>
    <property type="project" value="InterPro"/>
</dbReference>
<dbReference type="SUPFAM" id="SSF140990">
    <property type="entry name" value="FtsH protease domain-like"/>
    <property type="match status" value="1"/>
</dbReference>
<evidence type="ECO:0000313" key="2">
    <source>
        <dbReference type="Proteomes" id="UP001190700"/>
    </source>
</evidence>
<dbReference type="GO" id="GO:0005524">
    <property type="term" value="F:ATP binding"/>
    <property type="evidence" value="ECO:0007669"/>
    <property type="project" value="InterPro"/>
</dbReference>
<dbReference type="Gene3D" id="1.20.58.760">
    <property type="entry name" value="Peptidase M41"/>
    <property type="match status" value="1"/>
</dbReference>
<dbReference type="PANTHER" id="PTHR33471">
    <property type="entry name" value="ATP-DEPENDENT ZINC METALLOPROTEASE-RELATED"/>
    <property type="match status" value="1"/>
</dbReference>
<dbReference type="InterPro" id="IPR037219">
    <property type="entry name" value="Peptidase_M41-like"/>
</dbReference>
<name>A0AAE0BCJ5_9CHLO</name>
<dbReference type="EMBL" id="LGRX02035696">
    <property type="protein sequence ID" value="KAK3233490.1"/>
    <property type="molecule type" value="Genomic_DNA"/>
</dbReference>
<reference evidence="1 2" key="1">
    <citation type="journal article" date="2015" name="Genome Biol. Evol.">
        <title>Comparative Genomics of a Bacterivorous Green Alga Reveals Evolutionary Causalities and Consequences of Phago-Mixotrophic Mode of Nutrition.</title>
        <authorList>
            <person name="Burns J.A."/>
            <person name="Paasch A."/>
            <person name="Narechania A."/>
            <person name="Kim E."/>
        </authorList>
    </citation>
    <scope>NUCLEOTIDE SEQUENCE [LARGE SCALE GENOMIC DNA]</scope>
    <source>
        <strain evidence="1 2">PLY_AMNH</strain>
    </source>
</reference>
<dbReference type="PANTHER" id="PTHR33471:SF1">
    <property type="entry name" value="OS01G0382700 PROTEIN"/>
    <property type="match status" value="1"/>
</dbReference>
<evidence type="ECO:0000313" key="1">
    <source>
        <dbReference type="EMBL" id="KAK3233490.1"/>
    </source>
</evidence>
<dbReference type="GO" id="GO:0004222">
    <property type="term" value="F:metalloendopeptidase activity"/>
    <property type="evidence" value="ECO:0007669"/>
    <property type="project" value="InterPro"/>
</dbReference>
<dbReference type="AlphaFoldDB" id="A0AAE0BCJ5"/>